<reference evidence="1 2" key="1">
    <citation type="journal article" date="2016" name="Sci. Rep.">
        <title>The Dendrobium catenatum Lindl. genome sequence provides insights into polysaccharide synthase, floral development and adaptive evolution.</title>
        <authorList>
            <person name="Zhang G.Q."/>
            <person name="Xu Q."/>
            <person name="Bian C."/>
            <person name="Tsai W.C."/>
            <person name="Yeh C.M."/>
            <person name="Liu K.W."/>
            <person name="Yoshida K."/>
            <person name="Zhang L.S."/>
            <person name="Chang S.B."/>
            <person name="Chen F."/>
            <person name="Shi Y."/>
            <person name="Su Y.Y."/>
            <person name="Zhang Y.Q."/>
            <person name="Chen L.J."/>
            <person name="Yin Y."/>
            <person name="Lin M."/>
            <person name="Huang H."/>
            <person name="Deng H."/>
            <person name="Wang Z.W."/>
            <person name="Zhu S.L."/>
            <person name="Zhao X."/>
            <person name="Deng C."/>
            <person name="Niu S.C."/>
            <person name="Huang J."/>
            <person name="Wang M."/>
            <person name="Liu G.H."/>
            <person name="Yang H.J."/>
            <person name="Xiao X.J."/>
            <person name="Hsiao Y.Y."/>
            <person name="Wu W.L."/>
            <person name="Chen Y.Y."/>
            <person name="Mitsuda N."/>
            <person name="Ohme-Takagi M."/>
            <person name="Luo Y.B."/>
            <person name="Van de Peer Y."/>
            <person name="Liu Z.J."/>
        </authorList>
    </citation>
    <scope>NUCLEOTIDE SEQUENCE [LARGE SCALE GENOMIC DNA]</scope>
    <source>
        <tissue evidence="1">The whole plant</tissue>
    </source>
</reference>
<accession>A0A2I0XJD9</accession>
<dbReference type="STRING" id="906689.A0A2I0XJD9"/>
<evidence type="ECO:0000313" key="1">
    <source>
        <dbReference type="EMBL" id="PKU88009.1"/>
    </source>
</evidence>
<dbReference type="AlphaFoldDB" id="A0A2I0XJD9"/>
<dbReference type="Proteomes" id="UP000233837">
    <property type="component" value="Unassembled WGS sequence"/>
</dbReference>
<dbReference type="EMBL" id="KZ501830">
    <property type="protein sequence ID" value="PKU88009.1"/>
    <property type="molecule type" value="Genomic_DNA"/>
</dbReference>
<organism evidence="1 2">
    <name type="scientific">Dendrobium catenatum</name>
    <dbReference type="NCBI Taxonomy" id="906689"/>
    <lineage>
        <taxon>Eukaryota</taxon>
        <taxon>Viridiplantae</taxon>
        <taxon>Streptophyta</taxon>
        <taxon>Embryophyta</taxon>
        <taxon>Tracheophyta</taxon>
        <taxon>Spermatophyta</taxon>
        <taxon>Magnoliopsida</taxon>
        <taxon>Liliopsida</taxon>
        <taxon>Asparagales</taxon>
        <taxon>Orchidaceae</taxon>
        <taxon>Epidendroideae</taxon>
        <taxon>Malaxideae</taxon>
        <taxon>Dendrobiinae</taxon>
        <taxon>Dendrobium</taxon>
    </lineage>
</organism>
<evidence type="ECO:0000313" key="2">
    <source>
        <dbReference type="Proteomes" id="UP000233837"/>
    </source>
</evidence>
<protein>
    <submittedName>
        <fullName evidence="1">Pectinesterase/pectinesterase inhibitor U1</fullName>
    </submittedName>
</protein>
<proteinExistence type="predicted"/>
<reference evidence="1 2" key="2">
    <citation type="journal article" date="2017" name="Nature">
        <title>The Apostasia genome and the evolution of orchids.</title>
        <authorList>
            <person name="Zhang G.Q."/>
            <person name="Liu K.W."/>
            <person name="Li Z."/>
            <person name="Lohaus R."/>
            <person name="Hsiao Y.Y."/>
            <person name="Niu S.C."/>
            <person name="Wang J.Y."/>
            <person name="Lin Y.C."/>
            <person name="Xu Q."/>
            <person name="Chen L.J."/>
            <person name="Yoshida K."/>
            <person name="Fujiwara S."/>
            <person name="Wang Z.W."/>
            <person name="Zhang Y.Q."/>
            <person name="Mitsuda N."/>
            <person name="Wang M."/>
            <person name="Liu G.H."/>
            <person name="Pecoraro L."/>
            <person name="Huang H.X."/>
            <person name="Xiao X.J."/>
            <person name="Lin M."/>
            <person name="Wu X.Y."/>
            <person name="Wu W.L."/>
            <person name="Chen Y.Y."/>
            <person name="Chang S.B."/>
            <person name="Sakamoto S."/>
            <person name="Ohme-Takagi M."/>
            <person name="Yagi M."/>
            <person name="Zeng S.J."/>
            <person name="Shen C.Y."/>
            <person name="Yeh C.M."/>
            <person name="Luo Y.B."/>
            <person name="Tsai W.C."/>
            <person name="Van de Peer Y."/>
            <person name="Liu Z.J."/>
        </authorList>
    </citation>
    <scope>NUCLEOTIDE SEQUENCE [LARGE SCALE GENOMIC DNA]</scope>
    <source>
        <tissue evidence="1">The whole plant</tissue>
    </source>
</reference>
<keyword evidence="2" id="KW-1185">Reference proteome</keyword>
<name>A0A2I0XJD9_9ASPA</name>
<sequence length="80" mass="8513">MCENALAMISNMTDGDMAATVAEGRMLTSRCDGFMEWMMAGDRRLLQSTQMAADVMVASNGSGNFSTITEAVVVAPVKSK</sequence>
<gene>
    <name evidence="1" type="primary">PMEU1</name>
    <name evidence="1" type="ORF">MA16_Dca007951</name>
</gene>